<dbReference type="InterPro" id="IPR045272">
    <property type="entry name" value="ANXUR1/2-like"/>
</dbReference>
<evidence type="ECO:0000313" key="3">
    <source>
        <dbReference type="Proteomes" id="UP000215914"/>
    </source>
</evidence>
<dbReference type="PANTHER" id="PTHR27003">
    <property type="entry name" value="OS07G0166700 PROTEIN"/>
    <property type="match status" value="1"/>
</dbReference>
<dbReference type="GO" id="GO:0005524">
    <property type="term" value="F:ATP binding"/>
    <property type="evidence" value="ECO:0007669"/>
    <property type="project" value="InterPro"/>
</dbReference>
<dbReference type="InterPro" id="IPR000719">
    <property type="entry name" value="Prot_kinase_dom"/>
</dbReference>
<dbReference type="GO" id="GO:0004672">
    <property type="term" value="F:protein kinase activity"/>
    <property type="evidence" value="ECO:0000318"/>
    <property type="project" value="GO_Central"/>
</dbReference>
<dbReference type="InterPro" id="IPR001245">
    <property type="entry name" value="Ser-Thr/Tyr_kinase_cat_dom"/>
</dbReference>
<dbReference type="PANTHER" id="PTHR27003:SF359">
    <property type="entry name" value="SERINE_THREONINE-PROTEIN KINASE UNC-51-RELATED"/>
    <property type="match status" value="1"/>
</dbReference>
<reference evidence="2" key="2">
    <citation type="submission" date="2020-06" db="EMBL/GenBank/DDBJ databases">
        <title>Helianthus annuus Genome sequencing and assembly Release 2.</title>
        <authorList>
            <person name="Gouzy J."/>
            <person name="Langlade N."/>
            <person name="Munos S."/>
        </authorList>
    </citation>
    <scope>NUCLEOTIDE SEQUENCE</scope>
    <source>
        <tissue evidence="2">Leaves</tissue>
    </source>
</reference>
<dbReference type="Gene3D" id="1.10.510.10">
    <property type="entry name" value="Transferase(Phosphotransferase) domain 1"/>
    <property type="match status" value="1"/>
</dbReference>
<gene>
    <name evidence="2" type="ORF">HanXRQr2_Chr04g0160091</name>
</gene>
<comment type="caution">
    <text evidence="2">The sequence shown here is derived from an EMBL/GenBank/DDBJ whole genome shotgun (WGS) entry which is preliminary data.</text>
</comment>
<dbReference type="Pfam" id="PF07714">
    <property type="entry name" value="PK_Tyr_Ser-Thr"/>
    <property type="match status" value="1"/>
</dbReference>
<proteinExistence type="predicted"/>
<sequence length="155" mass="17599">MKVALGVGDSEGCTRERLRVSMVALKRLDRRLTDIEFWKEIMMLPLYKHDNIVSLLGFCDDCGEKILISDFGLAKFVSANHKYTFYYSNAVGTLGYLDPLYAEEAGLLTKEESDVYSFGVVLFEVVLCGIENKDAGQPALIRLVRKQHNRGNRLW</sequence>
<feature type="domain" description="Protein kinase" evidence="1">
    <location>
        <begin position="1"/>
        <end position="155"/>
    </location>
</feature>
<dbReference type="Gene3D" id="3.30.200.20">
    <property type="entry name" value="Phosphorylase Kinase, domain 1"/>
    <property type="match status" value="1"/>
</dbReference>
<dbReference type="Gramene" id="mRNA:HanXRQr2_Chr04g0160091">
    <property type="protein sequence ID" value="mRNA:HanXRQr2_Chr04g0160091"/>
    <property type="gene ID" value="HanXRQr2_Chr04g0160091"/>
</dbReference>
<keyword evidence="2" id="KW-0808">Transferase</keyword>
<dbReference type="Proteomes" id="UP000215914">
    <property type="component" value="Unassembled WGS sequence"/>
</dbReference>
<evidence type="ECO:0000313" key="2">
    <source>
        <dbReference type="EMBL" id="KAF5809680.1"/>
    </source>
</evidence>
<dbReference type="GO" id="GO:0004714">
    <property type="term" value="F:transmembrane receptor protein tyrosine kinase activity"/>
    <property type="evidence" value="ECO:0007669"/>
    <property type="project" value="InterPro"/>
</dbReference>
<dbReference type="AlphaFoldDB" id="A0A9K3J871"/>
<name>A0A9K3J871_HELAN</name>
<accession>A0A9K3J871</accession>
<dbReference type="PROSITE" id="PS50011">
    <property type="entry name" value="PROTEIN_KINASE_DOM"/>
    <property type="match status" value="1"/>
</dbReference>
<keyword evidence="3" id="KW-1185">Reference proteome</keyword>
<dbReference type="SUPFAM" id="SSF56112">
    <property type="entry name" value="Protein kinase-like (PK-like)"/>
    <property type="match status" value="1"/>
</dbReference>
<dbReference type="GO" id="GO:0005886">
    <property type="term" value="C:plasma membrane"/>
    <property type="evidence" value="ECO:0000318"/>
    <property type="project" value="GO_Central"/>
</dbReference>
<evidence type="ECO:0000259" key="1">
    <source>
        <dbReference type="PROSITE" id="PS50011"/>
    </source>
</evidence>
<protein>
    <recommendedName>
        <fullName evidence="1">Protein kinase domain-containing protein</fullName>
    </recommendedName>
</protein>
<dbReference type="EMBL" id="MNCJ02000319">
    <property type="protein sequence ID" value="KAF5809680.1"/>
    <property type="molecule type" value="Genomic_DNA"/>
</dbReference>
<dbReference type="InterPro" id="IPR011009">
    <property type="entry name" value="Kinase-like_dom_sf"/>
</dbReference>
<reference evidence="2" key="1">
    <citation type="journal article" date="2017" name="Nature">
        <title>The sunflower genome provides insights into oil metabolism, flowering and Asterid evolution.</title>
        <authorList>
            <person name="Badouin H."/>
            <person name="Gouzy J."/>
            <person name="Grassa C.J."/>
            <person name="Murat F."/>
            <person name="Staton S.E."/>
            <person name="Cottret L."/>
            <person name="Lelandais-Briere C."/>
            <person name="Owens G.L."/>
            <person name="Carrere S."/>
            <person name="Mayjonade B."/>
            <person name="Legrand L."/>
            <person name="Gill N."/>
            <person name="Kane N.C."/>
            <person name="Bowers J.E."/>
            <person name="Hubner S."/>
            <person name="Bellec A."/>
            <person name="Berard A."/>
            <person name="Berges H."/>
            <person name="Blanchet N."/>
            <person name="Boniface M.C."/>
            <person name="Brunel D."/>
            <person name="Catrice O."/>
            <person name="Chaidir N."/>
            <person name="Claudel C."/>
            <person name="Donnadieu C."/>
            <person name="Faraut T."/>
            <person name="Fievet G."/>
            <person name="Helmstetter N."/>
            <person name="King M."/>
            <person name="Knapp S.J."/>
            <person name="Lai Z."/>
            <person name="Le Paslier M.C."/>
            <person name="Lippi Y."/>
            <person name="Lorenzon L."/>
            <person name="Mandel J.R."/>
            <person name="Marage G."/>
            <person name="Marchand G."/>
            <person name="Marquand E."/>
            <person name="Bret-Mestries E."/>
            <person name="Morien E."/>
            <person name="Nambeesan S."/>
            <person name="Nguyen T."/>
            <person name="Pegot-Espagnet P."/>
            <person name="Pouilly N."/>
            <person name="Raftis F."/>
            <person name="Sallet E."/>
            <person name="Schiex T."/>
            <person name="Thomas J."/>
            <person name="Vandecasteele C."/>
            <person name="Vares D."/>
            <person name="Vear F."/>
            <person name="Vautrin S."/>
            <person name="Crespi M."/>
            <person name="Mangin B."/>
            <person name="Burke J.M."/>
            <person name="Salse J."/>
            <person name="Munos S."/>
            <person name="Vincourt P."/>
            <person name="Rieseberg L.H."/>
            <person name="Langlade N.B."/>
        </authorList>
    </citation>
    <scope>NUCLEOTIDE SEQUENCE</scope>
    <source>
        <tissue evidence="2">Leaves</tissue>
    </source>
</reference>
<organism evidence="2 3">
    <name type="scientific">Helianthus annuus</name>
    <name type="common">Common sunflower</name>
    <dbReference type="NCBI Taxonomy" id="4232"/>
    <lineage>
        <taxon>Eukaryota</taxon>
        <taxon>Viridiplantae</taxon>
        <taxon>Streptophyta</taxon>
        <taxon>Embryophyta</taxon>
        <taxon>Tracheophyta</taxon>
        <taxon>Spermatophyta</taxon>
        <taxon>Magnoliopsida</taxon>
        <taxon>eudicotyledons</taxon>
        <taxon>Gunneridae</taxon>
        <taxon>Pentapetalae</taxon>
        <taxon>asterids</taxon>
        <taxon>campanulids</taxon>
        <taxon>Asterales</taxon>
        <taxon>Asteraceae</taxon>
        <taxon>Asteroideae</taxon>
        <taxon>Heliantheae alliance</taxon>
        <taxon>Heliantheae</taxon>
        <taxon>Helianthus</taxon>
    </lineage>
</organism>